<feature type="domain" description="Core-binding (CB)" evidence="7">
    <location>
        <begin position="118"/>
        <end position="199"/>
    </location>
</feature>
<dbReference type="OrthoDB" id="9775880at2"/>
<name>A0A347U7U9_9BACT</name>
<evidence type="ECO:0000259" key="7">
    <source>
        <dbReference type="PROSITE" id="PS51900"/>
    </source>
</evidence>
<dbReference type="Pfam" id="PF13356">
    <property type="entry name" value="Arm-DNA-bind_3"/>
    <property type="match status" value="1"/>
</dbReference>
<keyword evidence="4" id="KW-0233">DNA recombination</keyword>
<evidence type="ECO:0000313" key="10">
    <source>
        <dbReference type="Proteomes" id="UP000262582"/>
    </source>
</evidence>
<dbReference type="KEGG" id="aell:AELL_1261"/>
<evidence type="ECO:0000256" key="1">
    <source>
        <dbReference type="ARBA" id="ARBA00008857"/>
    </source>
</evidence>
<dbReference type="AlphaFoldDB" id="A0A347U7U9"/>
<evidence type="ECO:0000256" key="5">
    <source>
        <dbReference type="PROSITE-ProRule" id="PRU01248"/>
    </source>
</evidence>
<dbReference type="InterPro" id="IPR010998">
    <property type="entry name" value="Integrase_recombinase_N"/>
</dbReference>
<reference evidence="9 11" key="1">
    <citation type="submission" date="2017-09" db="EMBL/GenBank/DDBJ databases">
        <title>Genomics of the genus Arcobacter.</title>
        <authorList>
            <person name="Perez-Cataluna A."/>
            <person name="Figueras M.J."/>
            <person name="Salas-Masso N."/>
        </authorList>
    </citation>
    <scope>NUCLEOTIDE SEQUENCE [LARGE SCALE GENOMIC DNA]</scope>
    <source>
        <strain evidence="9 11">CECT 7837</strain>
    </source>
</reference>
<dbReference type="PROSITE" id="PS51898">
    <property type="entry name" value="TYR_RECOMBINASE"/>
    <property type="match status" value="1"/>
</dbReference>
<dbReference type="Gene3D" id="1.10.443.10">
    <property type="entry name" value="Intergrase catalytic core"/>
    <property type="match status" value="1"/>
</dbReference>
<dbReference type="InterPro" id="IPR050808">
    <property type="entry name" value="Phage_Integrase"/>
</dbReference>
<dbReference type="Proteomes" id="UP000290588">
    <property type="component" value="Unassembled WGS sequence"/>
</dbReference>
<dbReference type="GO" id="GO:0015074">
    <property type="term" value="P:DNA integration"/>
    <property type="evidence" value="ECO:0007669"/>
    <property type="project" value="UniProtKB-KW"/>
</dbReference>
<sequence length="427" mass="50114">MAKIVKPLTDTEIKKAKYTSKEDFEKLKKIAKQNNLPEPKLSNKLSDGQGLYLVIRENGTKFFQFDFVHIGKRKSMSFGIYPDISLKEARELREKAKEQLKQNINPIEAKNSDFEDITTFKYITEKWLKLMTSEWKAVTYELNENRLKIHVYPSIGDKDISSIEILDILKIIQKLQEKEYFEIAERILNVIERIYKYAVTYGYTKHNIIADIDKRTVFAKKIVTHRATLTKEKEIKELLKDIKSYGELYKADISTIYALNITPYLALRPYNIRFLQWNEVNFEKEYLDIPANKMKTNKDFVLPLSKQALEILKAIKPYSFDKSKYVFPSPTSNLKPFSDATLNHALMKLGYKDKITSHGFRAMFSTTAHEKIKEHGFHSDIIESCLAHAETNKIKAAYNRESKMKYYDEKKELMQWYADWLDKLISI</sequence>
<evidence type="ECO:0000256" key="2">
    <source>
        <dbReference type="ARBA" id="ARBA00022908"/>
    </source>
</evidence>
<dbReference type="CDD" id="cd00801">
    <property type="entry name" value="INT_P4_C"/>
    <property type="match status" value="1"/>
</dbReference>
<keyword evidence="3 5" id="KW-0238">DNA-binding</keyword>
<dbReference type="InterPro" id="IPR011010">
    <property type="entry name" value="DNA_brk_join_enz"/>
</dbReference>
<accession>A0A347U7U9</accession>
<dbReference type="PROSITE" id="PS51900">
    <property type="entry name" value="CB"/>
    <property type="match status" value="1"/>
</dbReference>
<dbReference type="InterPro" id="IPR053876">
    <property type="entry name" value="Phage_int_M"/>
</dbReference>
<dbReference type="InterPro" id="IPR013762">
    <property type="entry name" value="Integrase-like_cat_sf"/>
</dbReference>
<reference evidence="8 10" key="2">
    <citation type="submission" date="2018-08" db="EMBL/GenBank/DDBJ databases">
        <title>Complete genome of the Arcobacter ellisii type strain LMG 26155.</title>
        <authorList>
            <person name="Miller W.G."/>
            <person name="Yee E."/>
            <person name="Bono J.L."/>
        </authorList>
    </citation>
    <scope>NUCLEOTIDE SEQUENCE [LARGE SCALE GENOMIC DNA]</scope>
    <source>
        <strain evidence="8 10">LMG 26155</strain>
    </source>
</reference>
<keyword evidence="2" id="KW-0229">DNA integration</keyword>
<dbReference type="InterPro" id="IPR038488">
    <property type="entry name" value="Integrase_DNA-bd_sf"/>
</dbReference>
<dbReference type="Proteomes" id="UP000262582">
    <property type="component" value="Chromosome"/>
</dbReference>
<comment type="similarity">
    <text evidence="1">Belongs to the 'phage' integrase family.</text>
</comment>
<dbReference type="InterPro" id="IPR044068">
    <property type="entry name" value="CB"/>
</dbReference>
<proteinExistence type="inferred from homology"/>
<dbReference type="InterPro" id="IPR002104">
    <property type="entry name" value="Integrase_catalytic"/>
</dbReference>
<dbReference type="EMBL" id="NXIG01000019">
    <property type="protein sequence ID" value="RXI28742.1"/>
    <property type="molecule type" value="Genomic_DNA"/>
</dbReference>
<dbReference type="Gene3D" id="3.30.160.390">
    <property type="entry name" value="Integrase, DNA-binding domain"/>
    <property type="match status" value="1"/>
</dbReference>
<feature type="domain" description="Tyr recombinase" evidence="6">
    <location>
        <begin position="224"/>
        <end position="415"/>
    </location>
</feature>
<keyword evidence="10" id="KW-1185">Reference proteome</keyword>
<evidence type="ECO:0000313" key="11">
    <source>
        <dbReference type="Proteomes" id="UP000290588"/>
    </source>
</evidence>
<dbReference type="EMBL" id="CP032097">
    <property type="protein sequence ID" value="AXX94927.1"/>
    <property type="molecule type" value="Genomic_DNA"/>
</dbReference>
<protein>
    <submittedName>
        <fullName evidence="8 9">Integrase</fullName>
    </submittedName>
</protein>
<dbReference type="PANTHER" id="PTHR30629">
    <property type="entry name" value="PROPHAGE INTEGRASE"/>
    <property type="match status" value="1"/>
</dbReference>
<dbReference type="InterPro" id="IPR025166">
    <property type="entry name" value="Integrase_DNA_bind_dom"/>
</dbReference>
<evidence type="ECO:0000256" key="4">
    <source>
        <dbReference type="ARBA" id="ARBA00023172"/>
    </source>
</evidence>
<gene>
    <name evidence="8" type="ORF">AELL_1261</name>
    <name evidence="9" type="ORF">CP962_13425</name>
</gene>
<dbReference type="Pfam" id="PF00589">
    <property type="entry name" value="Phage_integrase"/>
    <property type="match status" value="1"/>
</dbReference>
<evidence type="ECO:0000256" key="3">
    <source>
        <dbReference type="ARBA" id="ARBA00023125"/>
    </source>
</evidence>
<dbReference type="PANTHER" id="PTHR30629:SF2">
    <property type="entry name" value="PROPHAGE INTEGRASE INTS-RELATED"/>
    <property type="match status" value="1"/>
</dbReference>
<evidence type="ECO:0000259" key="6">
    <source>
        <dbReference type="PROSITE" id="PS51898"/>
    </source>
</evidence>
<dbReference type="SUPFAM" id="SSF56349">
    <property type="entry name" value="DNA breaking-rejoining enzymes"/>
    <property type="match status" value="1"/>
</dbReference>
<evidence type="ECO:0000313" key="9">
    <source>
        <dbReference type="EMBL" id="RXI28742.1"/>
    </source>
</evidence>
<dbReference type="Pfam" id="PF22022">
    <property type="entry name" value="Phage_int_M"/>
    <property type="match status" value="1"/>
</dbReference>
<dbReference type="Gene3D" id="1.10.150.130">
    <property type="match status" value="1"/>
</dbReference>
<organism evidence="9 11">
    <name type="scientific">Arcobacter ellisii</name>
    <dbReference type="NCBI Taxonomy" id="913109"/>
    <lineage>
        <taxon>Bacteria</taxon>
        <taxon>Pseudomonadati</taxon>
        <taxon>Campylobacterota</taxon>
        <taxon>Epsilonproteobacteria</taxon>
        <taxon>Campylobacterales</taxon>
        <taxon>Arcobacteraceae</taxon>
        <taxon>Arcobacter</taxon>
    </lineage>
</organism>
<dbReference type="GO" id="GO:0003677">
    <property type="term" value="F:DNA binding"/>
    <property type="evidence" value="ECO:0007669"/>
    <property type="project" value="UniProtKB-UniRule"/>
</dbReference>
<dbReference type="RefSeq" id="WP_118917125.1">
    <property type="nucleotide sequence ID" value="NZ_CP032097.1"/>
</dbReference>
<dbReference type="GO" id="GO:0006310">
    <property type="term" value="P:DNA recombination"/>
    <property type="evidence" value="ECO:0007669"/>
    <property type="project" value="UniProtKB-KW"/>
</dbReference>
<evidence type="ECO:0000313" key="8">
    <source>
        <dbReference type="EMBL" id="AXX94927.1"/>
    </source>
</evidence>